<name>A0A843TIF2_COLES</name>
<feature type="non-terminal residue" evidence="2">
    <location>
        <position position="302"/>
    </location>
</feature>
<dbReference type="InterPro" id="IPR029058">
    <property type="entry name" value="AB_hydrolase_fold"/>
</dbReference>
<protein>
    <submittedName>
        <fullName evidence="2">Uncharacterized protein</fullName>
    </submittedName>
</protein>
<dbReference type="EMBL" id="NMUH01000034">
    <property type="protein sequence ID" value="MQL69324.1"/>
    <property type="molecule type" value="Genomic_DNA"/>
</dbReference>
<accession>A0A843TIF2</accession>
<organism evidence="2 3">
    <name type="scientific">Colocasia esculenta</name>
    <name type="common">Wild taro</name>
    <name type="synonym">Arum esculentum</name>
    <dbReference type="NCBI Taxonomy" id="4460"/>
    <lineage>
        <taxon>Eukaryota</taxon>
        <taxon>Viridiplantae</taxon>
        <taxon>Streptophyta</taxon>
        <taxon>Embryophyta</taxon>
        <taxon>Tracheophyta</taxon>
        <taxon>Spermatophyta</taxon>
        <taxon>Magnoliopsida</taxon>
        <taxon>Liliopsida</taxon>
        <taxon>Araceae</taxon>
        <taxon>Aroideae</taxon>
        <taxon>Colocasieae</taxon>
        <taxon>Colocasia</taxon>
    </lineage>
</organism>
<reference evidence="2" key="1">
    <citation type="submission" date="2017-07" db="EMBL/GenBank/DDBJ databases">
        <title>Taro Niue Genome Assembly and Annotation.</title>
        <authorList>
            <person name="Atibalentja N."/>
            <person name="Keating K."/>
            <person name="Fields C.J."/>
        </authorList>
    </citation>
    <scope>NUCLEOTIDE SEQUENCE</scope>
    <source>
        <strain evidence="2">Niue_2</strain>
        <tissue evidence="2">Leaf</tissue>
    </source>
</reference>
<gene>
    <name evidence="2" type="ORF">Taro_001597</name>
</gene>
<evidence type="ECO:0000256" key="1">
    <source>
        <dbReference type="SAM" id="MobiDB-lite"/>
    </source>
</evidence>
<dbReference type="PANTHER" id="PTHR42886:SF38">
    <property type="entry name" value="ALPHA_BETA-HYDROLASES SUPERFAMILY PROTEIN"/>
    <property type="match status" value="1"/>
</dbReference>
<dbReference type="PANTHER" id="PTHR42886">
    <property type="entry name" value="RE40534P-RELATED"/>
    <property type="match status" value="1"/>
</dbReference>
<sequence length="302" mass="33932">KYHNGYTLATEAPLPLQGLHNNTAPPPHPQPKRPHHLASGVAATMAETVVPQHRIVITNKYGEKLDGTLHETGSKGLVILCHGFRSTKDEKIFLNLAATITREGISTFCFDFSGNGLIISSMNCFATYIDILVFVLLRESEGSFQYGNYWKEADDLHYVIQHFLKEQRDIIAIAGHSKGYFFNPRHQYSDSPHNDGEVLQGTINVIGRLSRSMDERIDAMIEMNRFKLKLDIYRDYDVKEAVTRMGPGGNVVLLYASSYHDVNVVVNISGRFALDQGIEERLGKDFAQRVEEAGYIDVKSKT</sequence>
<evidence type="ECO:0000313" key="2">
    <source>
        <dbReference type="EMBL" id="MQL69324.1"/>
    </source>
</evidence>
<proteinExistence type="predicted"/>
<dbReference type="OrthoDB" id="685860at2759"/>
<comment type="caution">
    <text evidence="2">The sequence shown here is derived from an EMBL/GenBank/DDBJ whole genome shotgun (WGS) entry which is preliminary data.</text>
</comment>
<feature type="region of interest" description="Disordered" evidence="1">
    <location>
        <begin position="9"/>
        <end position="36"/>
    </location>
</feature>
<dbReference type="AlphaFoldDB" id="A0A843TIF2"/>
<feature type="non-terminal residue" evidence="2">
    <location>
        <position position="1"/>
    </location>
</feature>
<keyword evidence="3" id="KW-1185">Reference proteome</keyword>
<dbReference type="Gene3D" id="3.40.50.1820">
    <property type="entry name" value="alpha/beta hydrolase"/>
    <property type="match status" value="1"/>
</dbReference>
<dbReference type="SUPFAM" id="SSF53474">
    <property type="entry name" value="alpha/beta-Hydrolases"/>
    <property type="match status" value="1"/>
</dbReference>
<evidence type="ECO:0000313" key="3">
    <source>
        <dbReference type="Proteomes" id="UP000652761"/>
    </source>
</evidence>
<dbReference type="Proteomes" id="UP000652761">
    <property type="component" value="Unassembled WGS sequence"/>
</dbReference>